<proteinExistence type="predicted"/>
<name>A0AAP0I2N6_9MAGN</name>
<keyword evidence="2" id="KW-1185">Reference proteome</keyword>
<comment type="caution">
    <text evidence="1">The sequence shown here is derived from an EMBL/GenBank/DDBJ whole genome shotgun (WGS) entry which is preliminary data.</text>
</comment>
<organism evidence="1 2">
    <name type="scientific">Stephania yunnanensis</name>
    <dbReference type="NCBI Taxonomy" id="152371"/>
    <lineage>
        <taxon>Eukaryota</taxon>
        <taxon>Viridiplantae</taxon>
        <taxon>Streptophyta</taxon>
        <taxon>Embryophyta</taxon>
        <taxon>Tracheophyta</taxon>
        <taxon>Spermatophyta</taxon>
        <taxon>Magnoliopsida</taxon>
        <taxon>Ranunculales</taxon>
        <taxon>Menispermaceae</taxon>
        <taxon>Menispermoideae</taxon>
        <taxon>Cissampelideae</taxon>
        <taxon>Stephania</taxon>
    </lineage>
</organism>
<protein>
    <submittedName>
        <fullName evidence="1">Uncharacterized protein</fullName>
    </submittedName>
</protein>
<evidence type="ECO:0000313" key="1">
    <source>
        <dbReference type="EMBL" id="KAK9108027.1"/>
    </source>
</evidence>
<accession>A0AAP0I2N6</accession>
<evidence type="ECO:0000313" key="2">
    <source>
        <dbReference type="Proteomes" id="UP001420932"/>
    </source>
</evidence>
<dbReference type="EMBL" id="JBBNAF010000010">
    <property type="protein sequence ID" value="KAK9108027.1"/>
    <property type="molecule type" value="Genomic_DNA"/>
</dbReference>
<dbReference type="AlphaFoldDB" id="A0AAP0I2N6"/>
<reference evidence="1 2" key="1">
    <citation type="submission" date="2024-01" db="EMBL/GenBank/DDBJ databases">
        <title>Genome assemblies of Stephania.</title>
        <authorList>
            <person name="Yang L."/>
        </authorList>
    </citation>
    <scope>NUCLEOTIDE SEQUENCE [LARGE SCALE GENOMIC DNA]</scope>
    <source>
        <strain evidence="1">YNDBR</strain>
        <tissue evidence="1">Leaf</tissue>
    </source>
</reference>
<sequence>MSTRPPFSTIMDLLFGCLERFSNAAMALSCVDGSREHNRLRRCGTVLAFTKAHR</sequence>
<gene>
    <name evidence="1" type="ORF">Syun_024038</name>
</gene>
<dbReference type="Proteomes" id="UP001420932">
    <property type="component" value="Unassembled WGS sequence"/>
</dbReference>